<evidence type="ECO:0000256" key="4">
    <source>
        <dbReference type="ARBA" id="ARBA00023136"/>
    </source>
</evidence>
<dbReference type="Pfam" id="PF07690">
    <property type="entry name" value="MFS_1"/>
    <property type="match status" value="1"/>
</dbReference>
<dbReference type="GO" id="GO:0022857">
    <property type="term" value="F:transmembrane transporter activity"/>
    <property type="evidence" value="ECO:0007669"/>
    <property type="project" value="InterPro"/>
</dbReference>
<keyword evidence="2 5" id="KW-0812">Transmembrane</keyword>
<keyword evidence="3 5" id="KW-1133">Transmembrane helix</keyword>
<dbReference type="PROSITE" id="PS50850">
    <property type="entry name" value="MFS"/>
    <property type="match status" value="1"/>
</dbReference>
<evidence type="ECO:0000313" key="8">
    <source>
        <dbReference type="Proteomes" id="UP000030848"/>
    </source>
</evidence>
<feature type="transmembrane region" description="Helical" evidence="5">
    <location>
        <begin position="256"/>
        <end position="277"/>
    </location>
</feature>
<evidence type="ECO:0000313" key="7">
    <source>
        <dbReference type="EMBL" id="KHF45436.1"/>
    </source>
</evidence>
<accession>A0A837DHS9</accession>
<dbReference type="PANTHER" id="PTHR23523">
    <property type="match status" value="1"/>
</dbReference>
<feature type="transmembrane region" description="Helical" evidence="5">
    <location>
        <begin position="170"/>
        <end position="191"/>
    </location>
</feature>
<feature type="transmembrane region" description="Helical" evidence="5">
    <location>
        <begin position="212"/>
        <end position="236"/>
    </location>
</feature>
<dbReference type="Gene3D" id="1.20.1250.20">
    <property type="entry name" value="MFS general substrate transporter like domains"/>
    <property type="match status" value="1"/>
</dbReference>
<feature type="transmembrane region" description="Helical" evidence="5">
    <location>
        <begin position="370"/>
        <end position="392"/>
    </location>
</feature>
<feature type="domain" description="Major facilitator superfamily (MFS) profile" evidence="6">
    <location>
        <begin position="15"/>
        <end position="397"/>
    </location>
</feature>
<keyword evidence="4 5" id="KW-0472">Membrane</keyword>
<reference evidence="7 8" key="1">
    <citation type="submission" date="2014-10" db="EMBL/GenBank/DDBJ databases">
        <title>Genome sequence of Micropolyspora internatus JCM3315.</title>
        <authorList>
            <person name="Shin S.-K."/>
            <person name="Yi H."/>
        </authorList>
    </citation>
    <scope>NUCLEOTIDE SEQUENCE [LARGE SCALE GENOMIC DNA]</scope>
    <source>
        <strain evidence="7 8">JCM 3315</strain>
    </source>
</reference>
<dbReference type="Proteomes" id="UP000030848">
    <property type="component" value="Unassembled WGS sequence"/>
</dbReference>
<feature type="transmembrane region" description="Helical" evidence="5">
    <location>
        <begin position="54"/>
        <end position="73"/>
    </location>
</feature>
<dbReference type="AlphaFoldDB" id="A0A837DHS9"/>
<evidence type="ECO:0000256" key="3">
    <source>
        <dbReference type="ARBA" id="ARBA00022989"/>
    </source>
</evidence>
<feature type="transmembrane region" description="Helical" evidence="5">
    <location>
        <begin position="343"/>
        <end position="364"/>
    </location>
</feature>
<dbReference type="InterPro" id="IPR020846">
    <property type="entry name" value="MFS_dom"/>
</dbReference>
<comment type="subcellular location">
    <subcellularLocation>
        <location evidence="1">Cell membrane</location>
        <topology evidence="1">Multi-pass membrane protein</topology>
    </subcellularLocation>
</comment>
<dbReference type="SUPFAM" id="SSF103473">
    <property type="entry name" value="MFS general substrate transporter"/>
    <property type="match status" value="1"/>
</dbReference>
<protein>
    <submittedName>
        <fullName evidence="7">Major facilitator transporter</fullName>
    </submittedName>
</protein>
<dbReference type="InterPro" id="IPR036259">
    <property type="entry name" value="MFS_trans_sf"/>
</dbReference>
<feature type="transmembrane region" description="Helical" evidence="5">
    <location>
        <begin position="105"/>
        <end position="126"/>
    </location>
</feature>
<dbReference type="GO" id="GO:0005886">
    <property type="term" value="C:plasma membrane"/>
    <property type="evidence" value="ECO:0007669"/>
    <property type="project" value="UniProtKB-SubCell"/>
</dbReference>
<comment type="caution">
    <text evidence="7">The sequence shown here is derived from an EMBL/GenBank/DDBJ whole genome shotgun (WGS) entry which is preliminary data.</text>
</comment>
<evidence type="ECO:0000256" key="2">
    <source>
        <dbReference type="ARBA" id="ARBA00022692"/>
    </source>
</evidence>
<proteinExistence type="predicted"/>
<evidence type="ECO:0000259" key="6">
    <source>
        <dbReference type="PROSITE" id="PS50850"/>
    </source>
</evidence>
<evidence type="ECO:0000256" key="5">
    <source>
        <dbReference type="SAM" id="Phobius"/>
    </source>
</evidence>
<dbReference type="InterPro" id="IPR052524">
    <property type="entry name" value="MFS_Cyanate_Porter"/>
</dbReference>
<feature type="transmembrane region" description="Helical" evidence="5">
    <location>
        <begin position="309"/>
        <end position="331"/>
    </location>
</feature>
<evidence type="ECO:0000256" key="1">
    <source>
        <dbReference type="ARBA" id="ARBA00004651"/>
    </source>
</evidence>
<feature type="transmembrane region" description="Helical" evidence="5">
    <location>
        <begin position="284"/>
        <end position="303"/>
    </location>
</feature>
<feature type="transmembrane region" description="Helical" evidence="5">
    <location>
        <begin position="138"/>
        <end position="158"/>
    </location>
</feature>
<gene>
    <name evidence="7" type="ORF">MINT15_06530</name>
</gene>
<dbReference type="CDD" id="cd17339">
    <property type="entry name" value="MFS_NIMT_CynX_like"/>
    <property type="match status" value="1"/>
</dbReference>
<sequence length="398" mass="40497">MESPSDARADVVLGGGLLLAVAVVLAALNLRPVITSVGSVLDEMRDGLGASDTWAGVLTTLPGLCFAAAGLAAPALSRRVGLRTAVTVALLCASVGLALRVLNGPFVMLGGTLVACTGIALANVLIPVVVKASFAVRIGLMTGVYTAALQLGGALGSAVTPSLEPVFGGWRGALVSWAALAALALGVWFVATRNEPSLHEASSPAEGKPKRSLLRVPLAWVVTGFFGCQSCLAYIVMGWLPQVLMDAGVSRSEAGLLLGLISLLGLPVSLTIPAIAARRGSQSGWVVIHGAFAISGILGLLFAPAFSPLLWSVLLGLGMGVFSLALTVIALRAKDSADTAALSGMAQGFGYLVAAVGPFLFGLLHDVTGGWTASFGLLLAVVLLKVGFGYFAGRPRYV</sequence>
<feature type="transmembrane region" description="Helical" evidence="5">
    <location>
        <begin position="80"/>
        <end position="99"/>
    </location>
</feature>
<feature type="transmembrane region" description="Helical" evidence="5">
    <location>
        <begin position="12"/>
        <end position="34"/>
    </location>
</feature>
<dbReference type="InterPro" id="IPR011701">
    <property type="entry name" value="MFS"/>
</dbReference>
<dbReference type="PANTHER" id="PTHR23523:SF2">
    <property type="entry name" value="2-NITROIMIDAZOLE TRANSPORTER"/>
    <property type="match status" value="1"/>
</dbReference>
<dbReference type="EMBL" id="JRZE01000002">
    <property type="protein sequence ID" value="KHF45436.1"/>
    <property type="molecule type" value="Genomic_DNA"/>
</dbReference>
<organism evidence="7 8">
    <name type="scientific">Saccharomonospora viridis</name>
    <dbReference type="NCBI Taxonomy" id="1852"/>
    <lineage>
        <taxon>Bacteria</taxon>
        <taxon>Bacillati</taxon>
        <taxon>Actinomycetota</taxon>
        <taxon>Actinomycetes</taxon>
        <taxon>Pseudonocardiales</taxon>
        <taxon>Pseudonocardiaceae</taxon>
        <taxon>Saccharomonospora</taxon>
    </lineage>
</organism>
<name>A0A837DHS9_9PSEU</name>